<evidence type="ECO:0000256" key="1">
    <source>
        <dbReference type="SAM" id="MobiDB-lite"/>
    </source>
</evidence>
<accession>A0A6J4T7T9</accession>
<sequence>ARPRTRPPAVRGGVPGRVGRRRGRRRRPHPAAGAADPPARRHAGPGARHQQALERLRHRRRGVDLRAAGEAGPAHGAADGRRRTGGLRGRRGVRVAAAGVGVPPAR</sequence>
<organism evidence="2">
    <name type="scientific">uncultured Solirubrobacteraceae bacterium</name>
    <dbReference type="NCBI Taxonomy" id="1162706"/>
    <lineage>
        <taxon>Bacteria</taxon>
        <taxon>Bacillati</taxon>
        <taxon>Actinomycetota</taxon>
        <taxon>Thermoleophilia</taxon>
        <taxon>Solirubrobacterales</taxon>
        <taxon>Solirubrobacteraceae</taxon>
        <taxon>environmental samples</taxon>
    </lineage>
</organism>
<protein>
    <submittedName>
        <fullName evidence="2">Uncharacterized protein</fullName>
    </submittedName>
</protein>
<name>A0A6J4T7T9_9ACTN</name>
<reference evidence="2" key="1">
    <citation type="submission" date="2020-02" db="EMBL/GenBank/DDBJ databases">
        <authorList>
            <person name="Meier V. D."/>
        </authorList>
    </citation>
    <scope>NUCLEOTIDE SEQUENCE</scope>
    <source>
        <strain evidence="2">AVDCRST_MAG69</strain>
    </source>
</reference>
<dbReference type="AlphaFoldDB" id="A0A6J4T7T9"/>
<dbReference type="EMBL" id="CADCVP010000308">
    <property type="protein sequence ID" value="CAA9516385.1"/>
    <property type="molecule type" value="Genomic_DNA"/>
</dbReference>
<feature type="compositionally biased region" description="Low complexity" evidence="1">
    <location>
        <begin position="65"/>
        <end position="77"/>
    </location>
</feature>
<gene>
    <name evidence="2" type="ORF">AVDCRST_MAG69-2785</name>
</gene>
<feature type="non-terminal residue" evidence="2">
    <location>
        <position position="1"/>
    </location>
</feature>
<feature type="region of interest" description="Disordered" evidence="1">
    <location>
        <begin position="1"/>
        <end position="91"/>
    </location>
</feature>
<proteinExistence type="predicted"/>
<feature type="non-terminal residue" evidence="2">
    <location>
        <position position="106"/>
    </location>
</feature>
<evidence type="ECO:0000313" key="2">
    <source>
        <dbReference type="EMBL" id="CAA9516385.1"/>
    </source>
</evidence>
<feature type="compositionally biased region" description="Basic residues" evidence="1">
    <location>
        <begin position="18"/>
        <end position="29"/>
    </location>
</feature>